<dbReference type="EMBL" id="CAJNJA010071697">
    <property type="protein sequence ID" value="CAE7904641.1"/>
    <property type="molecule type" value="Genomic_DNA"/>
</dbReference>
<comment type="caution">
    <text evidence="1">The sequence shown here is derived from an EMBL/GenBank/DDBJ whole genome shotgun (WGS) entry which is preliminary data.</text>
</comment>
<protein>
    <submittedName>
        <fullName evidence="1">Uncharacterized protein</fullName>
    </submittedName>
</protein>
<evidence type="ECO:0000313" key="1">
    <source>
        <dbReference type="EMBL" id="CAE7904641.1"/>
    </source>
</evidence>
<organism evidence="1 2">
    <name type="scientific">Symbiodinium necroappetens</name>
    <dbReference type="NCBI Taxonomy" id="1628268"/>
    <lineage>
        <taxon>Eukaryota</taxon>
        <taxon>Sar</taxon>
        <taxon>Alveolata</taxon>
        <taxon>Dinophyceae</taxon>
        <taxon>Suessiales</taxon>
        <taxon>Symbiodiniaceae</taxon>
        <taxon>Symbiodinium</taxon>
    </lineage>
</organism>
<sequence>MGQDQLWRRIADGTCWHALYVGQFLLTACEDGAELSIFGEGAEQLPPCVVAVQFLEGSRGSVCRIPLADFVDASKGPGDCGDLDDCSSPARVTAADISVRLYTRRPRGRRAAVARALMAIGVQVDSAAISSQPELLPWWAIFDEAETFQPGLCTSRRRAVRYRLSPKAVEAFWQVTTMQADLTRAHRSVRPLNATVNIF</sequence>
<dbReference type="OrthoDB" id="416313at2759"/>
<keyword evidence="2" id="KW-1185">Reference proteome</keyword>
<reference evidence="1" key="1">
    <citation type="submission" date="2021-02" db="EMBL/GenBank/DDBJ databases">
        <authorList>
            <person name="Dougan E. K."/>
            <person name="Rhodes N."/>
            <person name="Thang M."/>
            <person name="Chan C."/>
        </authorList>
    </citation>
    <scope>NUCLEOTIDE SEQUENCE</scope>
</reference>
<dbReference type="Proteomes" id="UP000601435">
    <property type="component" value="Unassembled WGS sequence"/>
</dbReference>
<evidence type="ECO:0000313" key="2">
    <source>
        <dbReference type="Proteomes" id="UP000601435"/>
    </source>
</evidence>
<name>A0A813BHY6_9DINO</name>
<dbReference type="AlphaFoldDB" id="A0A813BHY6"/>
<proteinExistence type="predicted"/>
<gene>
    <name evidence="1" type="ORF">SNEC2469_LOCUS30583</name>
</gene>
<accession>A0A813BHY6</accession>